<feature type="region of interest" description="Disordered" evidence="1">
    <location>
        <begin position="18"/>
        <end position="37"/>
    </location>
</feature>
<feature type="compositionally biased region" description="Low complexity" evidence="1">
    <location>
        <begin position="150"/>
        <end position="159"/>
    </location>
</feature>
<proteinExistence type="predicted"/>
<feature type="compositionally biased region" description="Low complexity" evidence="1">
    <location>
        <begin position="21"/>
        <end position="34"/>
    </location>
</feature>
<evidence type="ECO:0000313" key="4">
    <source>
        <dbReference type="Proteomes" id="UP001222325"/>
    </source>
</evidence>
<dbReference type="AlphaFoldDB" id="A0AAD6U2K3"/>
<sequence length="476" mass="52068">MPQRQAALVPANYTPIYPNFSPHQPSSLSHSHVPAQPDPQESAAFAAMMAQMSPTALSQLMSFNPDYGGPAGPNNSDVNYPRGYNGDYSSDINYNNSSSDDMAMAGDFLAGNEGGEKPDEGSSGCAFVSYVCCPVADLLQLDNDNDHNNNNDPPWNNEPADTDDQAEEEPDENVHRNAQSSLDAKEDAQASGPSLRGSYPFVQKEVATTKPWPAASPSGDPAAADDEVERLLDQSWDRSVDSLGLLRREVEGRTDEESNLMIARISQFRGAVMTIADKLVPGLYGFVAIGDLEDATPAVIAATIAANRKLVDDLCGTFMYEDPKQTNDLSTICGHKVFQKLLNLAFFADSGANRRAHYFNGKEILPTETMGFLMDAVVCAIDRWKTGRYSCRSAPFEAKTYAAIHQDTMVFLEKWLLEYKLEVHPVDLATERLKGMLSKARKLCDTSVEEVETRPSMFPLHVFTQPGGAPIASRVY</sequence>
<feature type="region of interest" description="Disordered" evidence="1">
    <location>
        <begin position="143"/>
        <end position="197"/>
    </location>
</feature>
<reference evidence="3" key="1">
    <citation type="submission" date="2023-03" db="EMBL/GenBank/DDBJ databases">
        <title>Massive genome expansion in bonnet fungi (Mycena s.s.) driven by repeated elements and novel gene families across ecological guilds.</title>
        <authorList>
            <consortium name="Lawrence Berkeley National Laboratory"/>
            <person name="Harder C.B."/>
            <person name="Miyauchi S."/>
            <person name="Viragh M."/>
            <person name="Kuo A."/>
            <person name="Thoen E."/>
            <person name="Andreopoulos B."/>
            <person name="Lu D."/>
            <person name="Skrede I."/>
            <person name="Drula E."/>
            <person name="Henrissat B."/>
            <person name="Morin E."/>
            <person name="Kohler A."/>
            <person name="Barry K."/>
            <person name="LaButti K."/>
            <person name="Morin E."/>
            <person name="Salamov A."/>
            <person name="Lipzen A."/>
            <person name="Mereny Z."/>
            <person name="Hegedus B."/>
            <person name="Baldrian P."/>
            <person name="Stursova M."/>
            <person name="Weitz H."/>
            <person name="Taylor A."/>
            <person name="Grigoriev I.V."/>
            <person name="Nagy L.G."/>
            <person name="Martin F."/>
            <person name="Kauserud H."/>
        </authorList>
    </citation>
    <scope>NUCLEOTIDE SEQUENCE</scope>
    <source>
        <strain evidence="3">CBHHK173m</strain>
    </source>
</reference>
<feature type="domain" description="DUF6532" evidence="2">
    <location>
        <begin position="202"/>
        <end position="415"/>
    </location>
</feature>
<protein>
    <recommendedName>
        <fullName evidence="2">DUF6532 domain-containing protein</fullName>
    </recommendedName>
</protein>
<evidence type="ECO:0000259" key="2">
    <source>
        <dbReference type="Pfam" id="PF20149"/>
    </source>
</evidence>
<dbReference type="InterPro" id="IPR045341">
    <property type="entry name" value="DUF6532"/>
</dbReference>
<organism evidence="3 4">
    <name type="scientific">Mycena belliarum</name>
    <dbReference type="NCBI Taxonomy" id="1033014"/>
    <lineage>
        <taxon>Eukaryota</taxon>
        <taxon>Fungi</taxon>
        <taxon>Dikarya</taxon>
        <taxon>Basidiomycota</taxon>
        <taxon>Agaricomycotina</taxon>
        <taxon>Agaricomycetes</taxon>
        <taxon>Agaricomycetidae</taxon>
        <taxon>Agaricales</taxon>
        <taxon>Marasmiineae</taxon>
        <taxon>Mycenaceae</taxon>
        <taxon>Mycena</taxon>
    </lineage>
</organism>
<dbReference type="Pfam" id="PF20149">
    <property type="entry name" value="DUF6532"/>
    <property type="match status" value="1"/>
</dbReference>
<evidence type="ECO:0000256" key="1">
    <source>
        <dbReference type="SAM" id="MobiDB-lite"/>
    </source>
</evidence>
<gene>
    <name evidence="3" type="ORF">B0H15DRAFT_803122</name>
</gene>
<evidence type="ECO:0000313" key="3">
    <source>
        <dbReference type="EMBL" id="KAJ7082674.1"/>
    </source>
</evidence>
<dbReference type="Proteomes" id="UP001222325">
    <property type="component" value="Unassembled WGS sequence"/>
</dbReference>
<dbReference type="EMBL" id="JARJCN010000044">
    <property type="protein sequence ID" value="KAJ7082674.1"/>
    <property type="molecule type" value="Genomic_DNA"/>
</dbReference>
<comment type="caution">
    <text evidence="3">The sequence shown here is derived from an EMBL/GenBank/DDBJ whole genome shotgun (WGS) entry which is preliminary data.</text>
</comment>
<keyword evidence="4" id="KW-1185">Reference proteome</keyword>
<feature type="compositionally biased region" description="Acidic residues" evidence="1">
    <location>
        <begin position="160"/>
        <end position="171"/>
    </location>
</feature>
<accession>A0AAD6U2K3</accession>
<name>A0AAD6U2K3_9AGAR</name>